<dbReference type="InterPro" id="IPR044095">
    <property type="entry name" value="ADCK2_dom"/>
</dbReference>
<dbReference type="SUPFAM" id="SSF56112">
    <property type="entry name" value="Protein kinase-like (PK-like)"/>
    <property type="match status" value="1"/>
</dbReference>
<reference evidence="4" key="1">
    <citation type="submission" date="2021-03" db="EMBL/GenBank/DDBJ databases">
        <authorList>
            <person name="Palmer J.M."/>
        </authorList>
    </citation>
    <scope>NUCLEOTIDE SEQUENCE</scope>
    <source>
        <strain evidence="4">ARV_011</strain>
    </source>
</reference>
<dbReference type="PANTHER" id="PTHR45890">
    <property type="entry name" value="AARF DOMAIN CONTAINING KINASE 2 (PREDICTED)"/>
    <property type="match status" value="1"/>
</dbReference>
<dbReference type="CDD" id="cd13971">
    <property type="entry name" value="ADCK2-like"/>
    <property type="match status" value="1"/>
</dbReference>
<keyword evidence="5" id="KW-1185">Reference proteome</keyword>
<dbReference type="Proteomes" id="UP000790833">
    <property type="component" value="Unassembled WGS sequence"/>
</dbReference>
<evidence type="ECO:0000256" key="2">
    <source>
        <dbReference type="SAM" id="MobiDB-lite"/>
    </source>
</evidence>
<protein>
    <recommendedName>
        <fullName evidence="3">ABC1 atypical kinase-like domain-containing protein</fullName>
    </recommendedName>
</protein>
<feature type="compositionally biased region" description="Low complexity" evidence="2">
    <location>
        <begin position="1094"/>
        <end position="1126"/>
    </location>
</feature>
<dbReference type="Pfam" id="PF03109">
    <property type="entry name" value="ABC1"/>
    <property type="match status" value="2"/>
</dbReference>
<evidence type="ECO:0000313" key="5">
    <source>
        <dbReference type="Proteomes" id="UP000790833"/>
    </source>
</evidence>
<feature type="region of interest" description="Disordered" evidence="2">
    <location>
        <begin position="1083"/>
        <end position="1155"/>
    </location>
</feature>
<dbReference type="GO" id="GO:0005739">
    <property type="term" value="C:mitochondrion"/>
    <property type="evidence" value="ECO:0007669"/>
    <property type="project" value="TreeGrafter"/>
</dbReference>
<feature type="compositionally biased region" description="Polar residues" evidence="2">
    <location>
        <begin position="1127"/>
        <end position="1137"/>
    </location>
</feature>
<evidence type="ECO:0000259" key="3">
    <source>
        <dbReference type="Pfam" id="PF03109"/>
    </source>
</evidence>
<feature type="domain" description="ABC1 atypical kinase-like" evidence="3">
    <location>
        <begin position="226"/>
        <end position="276"/>
    </location>
</feature>
<dbReference type="PANTHER" id="PTHR45890:SF1">
    <property type="entry name" value="AARF DOMAIN CONTAINING KINASE 2"/>
    <property type="match status" value="1"/>
</dbReference>
<feature type="compositionally biased region" description="Low complexity" evidence="2">
    <location>
        <begin position="1247"/>
        <end position="1269"/>
    </location>
</feature>
<organism evidence="4 5">
    <name type="scientific">Scheffersomyces spartinae</name>
    <dbReference type="NCBI Taxonomy" id="45513"/>
    <lineage>
        <taxon>Eukaryota</taxon>
        <taxon>Fungi</taxon>
        <taxon>Dikarya</taxon>
        <taxon>Ascomycota</taxon>
        <taxon>Saccharomycotina</taxon>
        <taxon>Pichiomycetes</taxon>
        <taxon>Debaryomycetaceae</taxon>
        <taxon>Scheffersomyces</taxon>
    </lineage>
</organism>
<feature type="compositionally biased region" description="Polar residues" evidence="2">
    <location>
        <begin position="814"/>
        <end position="823"/>
    </location>
</feature>
<feature type="region of interest" description="Disordered" evidence="2">
    <location>
        <begin position="1217"/>
        <end position="1294"/>
    </location>
</feature>
<gene>
    <name evidence="4" type="ORF">KQ657_001762</name>
</gene>
<comment type="caution">
    <text evidence="4">The sequence shown here is derived from an EMBL/GenBank/DDBJ whole genome shotgun (WGS) entry which is preliminary data.</text>
</comment>
<feature type="region of interest" description="Disordered" evidence="2">
    <location>
        <begin position="1310"/>
        <end position="1334"/>
    </location>
</feature>
<feature type="compositionally biased region" description="Low complexity" evidence="2">
    <location>
        <begin position="1142"/>
        <end position="1152"/>
    </location>
</feature>
<feature type="compositionally biased region" description="Polar residues" evidence="2">
    <location>
        <begin position="1217"/>
        <end position="1246"/>
    </location>
</feature>
<dbReference type="GeneID" id="66115136"/>
<name>A0A9P7V756_9ASCO</name>
<dbReference type="OrthoDB" id="1290869at2759"/>
<accession>A0A9P7V756</accession>
<evidence type="ECO:0000313" key="4">
    <source>
        <dbReference type="EMBL" id="KAG7192363.1"/>
    </source>
</evidence>
<proteinExistence type="inferred from homology"/>
<dbReference type="EMBL" id="JAHMUF010000018">
    <property type="protein sequence ID" value="KAG7192363.1"/>
    <property type="molecule type" value="Genomic_DNA"/>
</dbReference>
<comment type="similarity">
    <text evidence="1">Belongs to the protein kinase superfamily. ADCK protein kinase family.</text>
</comment>
<dbReference type="InterPro" id="IPR011009">
    <property type="entry name" value="Kinase-like_dom_sf"/>
</dbReference>
<dbReference type="RefSeq" id="XP_043047913.1">
    <property type="nucleotide sequence ID" value="XM_043192545.1"/>
</dbReference>
<evidence type="ECO:0000256" key="1">
    <source>
        <dbReference type="ARBA" id="ARBA00009670"/>
    </source>
</evidence>
<dbReference type="InterPro" id="IPR004147">
    <property type="entry name" value="ABC1_dom"/>
</dbReference>
<dbReference type="InterPro" id="IPR052402">
    <property type="entry name" value="ADCK_kinase"/>
</dbReference>
<feature type="domain" description="ABC1 atypical kinase-like" evidence="3">
    <location>
        <begin position="315"/>
        <end position="475"/>
    </location>
</feature>
<feature type="region of interest" description="Disordered" evidence="2">
    <location>
        <begin position="811"/>
        <end position="846"/>
    </location>
</feature>
<feature type="compositionally biased region" description="Polar residues" evidence="2">
    <location>
        <begin position="1310"/>
        <end position="1320"/>
    </location>
</feature>
<sequence>MICRRQFHIRLKLVGKPLRSPSFRLFHQLPPGWGSGSNSSRTGRKVMGGALGLLVSGCGYALHTLQLMLNNDVHSVNSTIHELIPKKDEETFEMGLFKSSQAEEKDEYDHYRQERVKKGSYVLRILYRAWFTFEDWVLDPLITFGRFLELLGIFVPVLLSSPICWFGSKVVISGSDGTVRLGALLWFKLVRIAAEFAGASFIKLGQWAASRTDIFPKGLCDELSELHSNATVHLLEKTKKIVSSSFELPFEEIFDEFNETPLGVGAIAQVYVGKLSAKVIEQTKQRELEEKKNKKSSEDHKDQQWWQNLVVTEHKLSSNTLVAIKVLHPNVEVKINRDLKLMKFFASAVNAIPTMEWLSLPDEVEQFSLLMKLQLDLRIEGLNLARFRRNFQDKLEVYFPKPYLNYTTREILVEEFIEAIPMSTMLKLKSEEPRDFQSPPLFKEISDKGLDAFLKMLILDNFTHADLHPGNMMVRFYKNELYKHEKEYKIVKSSNSEEETNRITDDMKQLKTNEEWYNKLNQLYEDGYHAEICFLDVGLVTELNHEDRINFIDLFRALSEFDGYRAGELMVERSRTPQTVIDKEVFALKVEKLVDRVKQRTFTLGSVSIGDLLDKVLSMVRTHHVRMEGDFVSIVVAILLLEGIGRQLDPQLDLFARVMYILYGISKSDFDYNERIMMFPAEVDTTKHSGCSLKSDTTDNNNIDHDIDGETTPIEEVEEEDDSLFLHKPSPSAATSRTTTACTSTTTDQQKDSLKLPTDKECEKAWTHGFEVPYVFFEYHRQKQSRQKVNISVDGQDIVYVPKAVLREPKSCANGGSTRNNSIDSEDTDNGVSVFHHNSTNTNKKLDSRKEAKVLTKDVARSNLAPYFSIPSATLTVPSFMDVINNPEYADFKNHFIKICYQNHYDLNETTYTFGGLYLSDSLKTLGIPNHTDLSKISVHFPYELPPYVNSDIMKNPLMNQSNLFFSFDPINSRVVAVENINDENYPFNVNCLQSTKISDRHIFFYGGWLVSVDSVEYNEKEDRWIIYKSFKLNEYGYILNAFALKFTRVEIHSKSSKSSDHQQMKMARPRIGTCMVSSTIEESEGNSDGILPSHMMVHSSNSSNTVSTEVLPSSSSSSSPLTVVENNTSSPTSRLPPQQYPSAVSAAASRRSPPPMFLPPVHPEIPEHNKLKIITTNDSGKATTTLDSMKAQASAVTHSPSVRVAGALLNKSKSIFHRSSSNTGKHTTVSSPPQNIIHKNSTGSLTPPTVKNSSNNSSTTTPSPVVRPRGLSETKTGDYKIPPSALHTGGSNASKSKIASFAEDEASLSSTKSTASVTSNMNNNNNNRTEMPPSKKEEFYFGSNGVAQDNFRSESSCKQSTLLDKEPKGVTIFIFGGFVLDLKPDDDGIYHFSATSEMLKIELGLITPQDPDQTHGLNYSKIHFSSKATIQSLRLAENCPCRRNDDTTTEEVCDSCWWPEPRGYFASALIDDFPNIIEACEIRVFDTSLYKVESNTSYSQLSEGDEGSNNPTSSSISVNAAGFFSKKVLVVHGGINAEGKTFADFIVFSFLTGRWELMTTYCHDYFNVPKQPFEDDDSSMFTKEKEANDSPLMEAELRACHHTMLYYKWEDRGYLFFLGGFMNDFLRLHEKEPYYSDKLDITRFTRFQFSTNNTNLLRIPVLNLQTQTWSFLRYYYDVNGLISDEFQELLKTNSGWSNARFSNYGGSISINGKVITMCHGLVVPVPERLEDLEKLKKDCPQGYLLWGAHVFFTFPIM</sequence>